<dbReference type="Gene3D" id="1.10.10.60">
    <property type="entry name" value="Homeodomain-like"/>
    <property type="match status" value="1"/>
</dbReference>
<sequence>MASRPTKEFRAEAVRVALTSGLPRKQVASDFGIGFSTLNRWIQQDRRSPEKPTIQSDLEREIAELRKENRMLREERDVLKKATVFFAERSK</sequence>
<dbReference type="SUPFAM" id="SSF46689">
    <property type="entry name" value="Homeodomain-like"/>
    <property type="match status" value="1"/>
</dbReference>
<evidence type="ECO:0000313" key="2">
    <source>
        <dbReference type="EMBL" id="TCP38112.1"/>
    </source>
</evidence>
<reference evidence="2 3" key="1">
    <citation type="submission" date="2019-03" db="EMBL/GenBank/DDBJ databases">
        <title>Genomic Encyclopedia of Type Strains, Phase IV (KMG-IV): sequencing the most valuable type-strain genomes for metagenomic binning, comparative biology and taxonomic classification.</title>
        <authorList>
            <person name="Goeker M."/>
        </authorList>
    </citation>
    <scope>NUCLEOTIDE SEQUENCE [LARGE SCALE GENOMIC DNA]</scope>
    <source>
        <strain evidence="2 3">DSM 2132</strain>
    </source>
</reference>
<keyword evidence="1" id="KW-0175">Coiled coil</keyword>
<dbReference type="EMBL" id="SLXO01000001">
    <property type="protein sequence ID" value="TCP38112.1"/>
    <property type="molecule type" value="Genomic_DNA"/>
</dbReference>
<dbReference type="AlphaFoldDB" id="A0A4R2PQM2"/>
<dbReference type="FunCoup" id="A0A4R2PQM2">
    <property type="interactions" value="18"/>
</dbReference>
<gene>
    <name evidence="2" type="ORF">EV659_1016</name>
</gene>
<name>A0A4R2PQM2_RHOSA</name>
<dbReference type="InterPro" id="IPR009057">
    <property type="entry name" value="Homeodomain-like_sf"/>
</dbReference>
<dbReference type="Proteomes" id="UP000295399">
    <property type="component" value="Unassembled WGS sequence"/>
</dbReference>
<dbReference type="GO" id="GO:0004803">
    <property type="term" value="F:transposase activity"/>
    <property type="evidence" value="ECO:0007669"/>
    <property type="project" value="InterPro"/>
</dbReference>
<organism evidence="2 3">
    <name type="scientific">Rhodothalassium salexigens DSM 2132</name>
    <dbReference type="NCBI Taxonomy" id="1188247"/>
    <lineage>
        <taxon>Bacteria</taxon>
        <taxon>Pseudomonadati</taxon>
        <taxon>Pseudomonadota</taxon>
        <taxon>Alphaproteobacteria</taxon>
        <taxon>Rhodothalassiales</taxon>
        <taxon>Rhodothalassiaceae</taxon>
        <taxon>Rhodothalassium</taxon>
    </lineage>
</organism>
<dbReference type="InterPro" id="IPR002514">
    <property type="entry name" value="Transposase_8"/>
</dbReference>
<dbReference type="GO" id="GO:0006313">
    <property type="term" value="P:DNA transposition"/>
    <property type="evidence" value="ECO:0007669"/>
    <property type="project" value="InterPro"/>
</dbReference>
<protein>
    <submittedName>
        <fullName evidence="2">Transposase</fullName>
    </submittedName>
</protein>
<dbReference type="Pfam" id="PF01527">
    <property type="entry name" value="HTH_Tnp_1"/>
    <property type="match status" value="1"/>
</dbReference>
<feature type="coiled-coil region" evidence="1">
    <location>
        <begin position="55"/>
        <end position="82"/>
    </location>
</feature>
<keyword evidence="3" id="KW-1185">Reference proteome</keyword>
<dbReference type="GO" id="GO:0003677">
    <property type="term" value="F:DNA binding"/>
    <property type="evidence" value="ECO:0007669"/>
    <property type="project" value="InterPro"/>
</dbReference>
<dbReference type="InParanoid" id="A0A4R2PQM2"/>
<accession>A0A4R2PQM2</accession>
<comment type="caution">
    <text evidence="2">The sequence shown here is derived from an EMBL/GenBank/DDBJ whole genome shotgun (WGS) entry which is preliminary data.</text>
</comment>
<evidence type="ECO:0000313" key="3">
    <source>
        <dbReference type="Proteomes" id="UP000295399"/>
    </source>
</evidence>
<evidence type="ECO:0000256" key="1">
    <source>
        <dbReference type="SAM" id="Coils"/>
    </source>
</evidence>
<proteinExistence type="predicted"/>